<protein>
    <recommendedName>
        <fullName evidence="3">COP9 signalosome complex subunit 5</fullName>
    </recommendedName>
</protein>
<evidence type="ECO:0000259" key="11">
    <source>
        <dbReference type="PROSITE" id="PS50249"/>
    </source>
</evidence>
<dbReference type="OrthoDB" id="605656at2759"/>
<keyword evidence="8" id="KW-0862">Zinc</keyword>
<name>A0A2G8S280_9APHY</name>
<keyword evidence="5" id="KW-0479">Metal-binding</keyword>
<keyword evidence="6" id="KW-0736">Signalosome</keyword>
<gene>
    <name evidence="12" type="ORF">GSI_10820</name>
</gene>
<comment type="similarity">
    <text evidence="1">Belongs to the peptidase M67A family. CSN5 subfamily.</text>
</comment>
<evidence type="ECO:0000256" key="9">
    <source>
        <dbReference type="ARBA" id="ARBA00023049"/>
    </source>
</evidence>
<sequence length="363" mass="39895">MASGSGIALKTFNLANDIKDLNAQDEIFKFDPVENRRINNERPWARDPRYFQVCKISAVALIKMAIHARSGVPYEIMGIMQGKVVGRSLVVIDSFALPVQGTETRVNAQNEANEYMVQYVQGSEQVSRLENAIGWYHSHPGYGCWLSGIDVNTQMQNQKFQDPFVAVVIDPNRTISAGKVDIGAFRTYPENYTPADSGSSEYQSIPLNKIEDFGVHANQYYPLEVQIFKSSLDSELLGLLWNKYWVNTLSQSALISNRAYAANQLSDLHQKLTKAQTSLPSTRPPAPILIDEKAVIKQKPQDKNQESALSKAVKDSDKIASEAQHGLIAQVLKDIIFSSRLGAGSGAAAASVGDIVDTAMSIG</sequence>
<evidence type="ECO:0000256" key="4">
    <source>
        <dbReference type="ARBA" id="ARBA00022670"/>
    </source>
</evidence>
<comment type="function">
    <text evidence="10">Catalytic Component of the COP9 signalosome (CSN) complex that acts as an regulator of the ubiquitin (Ubl) conjugation pathway by mediating the deneddylation of the cullin subunit of SCF-type E3 ubiquitin-protein ligase complexes.</text>
</comment>
<dbReference type="Proteomes" id="UP000230002">
    <property type="component" value="Unassembled WGS sequence"/>
</dbReference>
<dbReference type="InterPro" id="IPR050242">
    <property type="entry name" value="JAMM_MPN+_peptidase_M67A"/>
</dbReference>
<dbReference type="STRING" id="1077348.A0A2G8S280"/>
<dbReference type="EMBL" id="AYKW01000034">
    <property type="protein sequence ID" value="PIL27668.1"/>
    <property type="molecule type" value="Genomic_DNA"/>
</dbReference>
<keyword evidence="13" id="KW-1185">Reference proteome</keyword>
<evidence type="ECO:0000256" key="5">
    <source>
        <dbReference type="ARBA" id="ARBA00022723"/>
    </source>
</evidence>
<evidence type="ECO:0000256" key="6">
    <source>
        <dbReference type="ARBA" id="ARBA00022790"/>
    </source>
</evidence>
<dbReference type="GO" id="GO:0046872">
    <property type="term" value="F:metal ion binding"/>
    <property type="evidence" value="ECO:0007669"/>
    <property type="project" value="UniProtKB-KW"/>
</dbReference>
<proteinExistence type="inferred from homology"/>
<dbReference type="SUPFAM" id="SSF102712">
    <property type="entry name" value="JAB1/MPN domain"/>
    <property type="match status" value="1"/>
</dbReference>
<feature type="domain" description="MPN" evidence="11">
    <location>
        <begin position="54"/>
        <end position="191"/>
    </location>
</feature>
<dbReference type="Pfam" id="PF01398">
    <property type="entry name" value="JAB"/>
    <property type="match status" value="1"/>
</dbReference>
<evidence type="ECO:0000256" key="3">
    <source>
        <dbReference type="ARBA" id="ARBA00014880"/>
    </source>
</evidence>
<dbReference type="PROSITE" id="PS50249">
    <property type="entry name" value="MPN"/>
    <property type="match status" value="1"/>
</dbReference>
<dbReference type="GO" id="GO:0008237">
    <property type="term" value="F:metallopeptidase activity"/>
    <property type="evidence" value="ECO:0007669"/>
    <property type="project" value="UniProtKB-KW"/>
</dbReference>
<dbReference type="InterPro" id="IPR037518">
    <property type="entry name" value="MPN"/>
</dbReference>
<dbReference type="InterPro" id="IPR000555">
    <property type="entry name" value="JAMM/MPN+_dom"/>
</dbReference>
<organism evidence="12 13">
    <name type="scientific">Ganoderma sinense ZZ0214-1</name>
    <dbReference type="NCBI Taxonomy" id="1077348"/>
    <lineage>
        <taxon>Eukaryota</taxon>
        <taxon>Fungi</taxon>
        <taxon>Dikarya</taxon>
        <taxon>Basidiomycota</taxon>
        <taxon>Agaricomycotina</taxon>
        <taxon>Agaricomycetes</taxon>
        <taxon>Polyporales</taxon>
        <taxon>Polyporaceae</taxon>
        <taxon>Ganoderma</taxon>
    </lineage>
</organism>
<dbReference type="CDD" id="cd08069">
    <property type="entry name" value="MPN_RPN11_CSN5"/>
    <property type="match status" value="1"/>
</dbReference>
<dbReference type="SMART" id="SM00232">
    <property type="entry name" value="JAB_MPN"/>
    <property type="match status" value="1"/>
</dbReference>
<comment type="subunit">
    <text evidence="2">Component of the COP9 signalosome (CSN) complex.</text>
</comment>
<evidence type="ECO:0000256" key="10">
    <source>
        <dbReference type="ARBA" id="ARBA00058010"/>
    </source>
</evidence>
<evidence type="ECO:0000256" key="1">
    <source>
        <dbReference type="ARBA" id="ARBA00006008"/>
    </source>
</evidence>
<comment type="caution">
    <text evidence="12">The sequence shown here is derived from an EMBL/GenBank/DDBJ whole genome shotgun (WGS) entry which is preliminary data.</text>
</comment>
<evidence type="ECO:0000256" key="8">
    <source>
        <dbReference type="ARBA" id="ARBA00022833"/>
    </source>
</evidence>
<dbReference type="FunFam" id="3.40.140.10:FF:000003">
    <property type="entry name" value="COP9 signalosome complex subunit 5"/>
    <property type="match status" value="1"/>
</dbReference>
<reference evidence="12 13" key="1">
    <citation type="journal article" date="2015" name="Sci. Rep.">
        <title>Chromosome-level genome map provides insights into diverse defense mechanisms in the medicinal fungus Ganoderma sinense.</title>
        <authorList>
            <person name="Zhu Y."/>
            <person name="Xu J."/>
            <person name="Sun C."/>
            <person name="Zhou S."/>
            <person name="Xu H."/>
            <person name="Nelson D.R."/>
            <person name="Qian J."/>
            <person name="Song J."/>
            <person name="Luo H."/>
            <person name="Xiang L."/>
            <person name="Li Y."/>
            <person name="Xu Z."/>
            <person name="Ji A."/>
            <person name="Wang L."/>
            <person name="Lu S."/>
            <person name="Hayward A."/>
            <person name="Sun W."/>
            <person name="Li X."/>
            <person name="Schwartz D.C."/>
            <person name="Wang Y."/>
            <person name="Chen S."/>
        </authorList>
    </citation>
    <scope>NUCLEOTIDE SEQUENCE [LARGE SCALE GENOMIC DNA]</scope>
    <source>
        <strain evidence="12 13">ZZ0214-1</strain>
    </source>
</reference>
<evidence type="ECO:0000313" key="13">
    <source>
        <dbReference type="Proteomes" id="UP000230002"/>
    </source>
</evidence>
<evidence type="ECO:0000256" key="7">
    <source>
        <dbReference type="ARBA" id="ARBA00022801"/>
    </source>
</evidence>
<accession>A0A2G8S280</accession>
<dbReference type="InterPro" id="IPR040961">
    <property type="entry name" value="CSN5_C"/>
</dbReference>
<dbReference type="GO" id="GO:0006508">
    <property type="term" value="P:proteolysis"/>
    <property type="evidence" value="ECO:0007669"/>
    <property type="project" value="UniProtKB-KW"/>
</dbReference>
<dbReference type="Pfam" id="PF18323">
    <property type="entry name" value="CSN5_C"/>
    <property type="match status" value="1"/>
</dbReference>
<dbReference type="AlphaFoldDB" id="A0A2G8S280"/>
<evidence type="ECO:0000313" key="12">
    <source>
        <dbReference type="EMBL" id="PIL27668.1"/>
    </source>
</evidence>
<dbReference type="GO" id="GO:0000338">
    <property type="term" value="P:protein deneddylation"/>
    <property type="evidence" value="ECO:0007669"/>
    <property type="project" value="UniProtKB-ARBA"/>
</dbReference>
<dbReference type="PANTHER" id="PTHR10410">
    <property type="entry name" value="EUKARYOTIC TRANSLATION INITIATION FACTOR 3 -RELATED"/>
    <property type="match status" value="1"/>
</dbReference>
<keyword evidence="9" id="KW-0482">Metalloprotease</keyword>
<keyword evidence="4" id="KW-0645">Protease</keyword>
<dbReference type="Gene3D" id="3.40.140.10">
    <property type="entry name" value="Cytidine Deaminase, domain 2"/>
    <property type="match status" value="1"/>
</dbReference>
<dbReference type="GO" id="GO:0008180">
    <property type="term" value="C:COP9 signalosome"/>
    <property type="evidence" value="ECO:0007669"/>
    <property type="project" value="UniProtKB-KW"/>
</dbReference>
<evidence type="ECO:0000256" key="2">
    <source>
        <dbReference type="ARBA" id="ARBA00011098"/>
    </source>
</evidence>
<keyword evidence="7" id="KW-0378">Hydrolase</keyword>